<proteinExistence type="predicted"/>
<evidence type="ECO:0000313" key="4">
    <source>
        <dbReference type="Proteomes" id="UP000199527"/>
    </source>
</evidence>
<dbReference type="PROSITE" id="PS50983">
    <property type="entry name" value="FE_B12_PBP"/>
    <property type="match status" value="1"/>
</dbReference>
<dbReference type="PANTHER" id="PTHR30535:SF34">
    <property type="entry name" value="MOLYBDATE-BINDING PROTEIN MOLA"/>
    <property type="match status" value="1"/>
</dbReference>
<keyword evidence="4" id="KW-1185">Reference proteome</keyword>
<evidence type="ECO:0000313" key="3">
    <source>
        <dbReference type="EMBL" id="SDJ21850.1"/>
    </source>
</evidence>
<dbReference type="InterPro" id="IPR054828">
    <property type="entry name" value="Vit_B12_bind_prot"/>
</dbReference>
<name>A0A1G8RZK8_9GAMM</name>
<evidence type="ECO:0000256" key="1">
    <source>
        <dbReference type="ARBA" id="ARBA00022729"/>
    </source>
</evidence>
<dbReference type="SUPFAM" id="SSF53807">
    <property type="entry name" value="Helical backbone' metal receptor"/>
    <property type="match status" value="1"/>
</dbReference>
<keyword evidence="1" id="KW-0732">Signal</keyword>
<dbReference type="RefSeq" id="WP_090364891.1">
    <property type="nucleotide sequence ID" value="NZ_FNEM01000006.1"/>
</dbReference>
<dbReference type="Proteomes" id="UP000199527">
    <property type="component" value="Unassembled WGS sequence"/>
</dbReference>
<reference evidence="4" key="1">
    <citation type="submission" date="2016-10" db="EMBL/GenBank/DDBJ databases">
        <authorList>
            <person name="Varghese N."/>
            <person name="Submissions S."/>
        </authorList>
    </citation>
    <scope>NUCLEOTIDE SEQUENCE [LARGE SCALE GENOMIC DNA]</scope>
    <source>
        <strain evidence="4">DSM 23317</strain>
    </source>
</reference>
<dbReference type="AlphaFoldDB" id="A0A1G8RZK8"/>
<dbReference type="Gene3D" id="3.40.50.1980">
    <property type="entry name" value="Nitrogenase molybdenum iron protein domain"/>
    <property type="match status" value="2"/>
</dbReference>
<evidence type="ECO:0000259" key="2">
    <source>
        <dbReference type="PROSITE" id="PS50983"/>
    </source>
</evidence>
<dbReference type="Pfam" id="PF01497">
    <property type="entry name" value="Peripla_BP_2"/>
    <property type="match status" value="1"/>
</dbReference>
<dbReference type="GO" id="GO:0071281">
    <property type="term" value="P:cellular response to iron ion"/>
    <property type="evidence" value="ECO:0007669"/>
    <property type="project" value="TreeGrafter"/>
</dbReference>
<dbReference type="InterPro" id="IPR050902">
    <property type="entry name" value="ABC_Transporter_SBP"/>
</dbReference>
<gene>
    <name evidence="3" type="ORF">SAMN04488540_10617</name>
</gene>
<protein>
    <submittedName>
        <fullName evidence="3">ABC-type Fe3+-hydroxamate transport system, substrate-binding protein</fullName>
    </submittedName>
</protein>
<dbReference type="InterPro" id="IPR002491">
    <property type="entry name" value="ABC_transptr_periplasmic_BD"/>
</dbReference>
<feature type="domain" description="Fe/B12 periplasmic-binding" evidence="2">
    <location>
        <begin position="27"/>
        <end position="295"/>
    </location>
</feature>
<sequence length="295" mass="32107">MSVCRWRVRLLLLLVLVAPASVWAQLRVVSLAPNWSHTVAELGQEDSLVGVTRYARFPDSIPQRVARGELAVVGGFTDIDVAAVLALKPDLVLTATGLQQRLQQSLQQQGVRVIHMQERSLEEVYLKIQALGQALDVPKAADAMVEQIQSELAGIARQYAHQPRVSVYYEINYLYKCVPGADSYMTELIRMVGGEPVFGDRPGIAPAVNWNEVVVANPQVMLMPLWPNAGGPVFDGPQAGSGTTTVAEVRAREQADKVDAVRLDQVRYIDSAVTKQAGPSIPLAARLLAEAIHGD</sequence>
<dbReference type="OrthoDB" id="6495095at2"/>
<dbReference type="EMBL" id="FNEM01000006">
    <property type="protein sequence ID" value="SDJ21850.1"/>
    <property type="molecule type" value="Genomic_DNA"/>
</dbReference>
<accession>A0A1G8RZK8</accession>
<dbReference type="PANTHER" id="PTHR30535">
    <property type="entry name" value="VITAMIN B12-BINDING PROTEIN"/>
    <property type="match status" value="1"/>
</dbReference>
<dbReference type="NCBIfam" id="NF038402">
    <property type="entry name" value="TroA_like"/>
    <property type="match status" value="1"/>
</dbReference>
<organism evidence="3 4">
    <name type="scientific">Ferrimonas sediminum</name>
    <dbReference type="NCBI Taxonomy" id="718193"/>
    <lineage>
        <taxon>Bacteria</taxon>
        <taxon>Pseudomonadati</taxon>
        <taxon>Pseudomonadota</taxon>
        <taxon>Gammaproteobacteria</taxon>
        <taxon>Alteromonadales</taxon>
        <taxon>Ferrimonadaceae</taxon>
        <taxon>Ferrimonas</taxon>
    </lineage>
</organism>